<name>A0A4C1YWD5_EUMVA</name>
<accession>A0A4C1YWD5</accession>
<evidence type="ECO:0000313" key="1">
    <source>
        <dbReference type="EMBL" id="GBP80761.1"/>
    </source>
</evidence>
<dbReference type="EMBL" id="BGZK01001480">
    <property type="protein sequence ID" value="GBP80761.1"/>
    <property type="molecule type" value="Genomic_DNA"/>
</dbReference>
<reference evidence="1 2" key="1">
    <citation type="journal article" date="2019" name="Commun. Biol.">
        <title>The bagworm genome reveals a unique fibroin gene that provides high tensile strength.</title>
        <authorList>
            <person name="Kono N."/>
            <person name="Nakamura H."/>
            <person name="Ohtoshi R."/>
            <person name="Tomita M."/>
            <person name="Numata K."/>
            <person name="Arakawa K."/>
        </authorList>
    </citation>
    <scope>NUCLEOTIDE SEQUENCE [LARGE SCALE GENOMIC DNA]</scope>
</reference>
<dbReference type="Proteomes" id="UP000299102">
    <property type="component" value="Unassembled WGS sequence"/>
</dbReference>
<protein>
    <submittedName>
        <fullName evidence="1">Uncharacterized protein</fullName>
    </submittedName>
</protein>
<comment type="caution">
    <text evidence="1">The sequence shown here is derived from an EMBL/GenBank/DDBJ whole genome shotgun (WGS) entry which is preliminary data.</text>
</comment>
<keyword evidence="2" id="KW-1185">Reference proteome</keyword>
<organism evidence="1 2">
    <name type="scientific">Eumeta variegata</name>
    <name type="common">Bagworm moth</name>
    <name type="synonym">Eumeta japonica</name>
    <dbReference type="NCBI Taxonomy" id="151549"/>
    <lineage>
        <taxon>Eukaryota</taxon>
        <taxon>Metazoa</taxon>
        <taxon>Ecdysozoa</taxon>
        <taxon>Arthropoda</taxon>
        <taxon>Hexapoda</taxon>
        <taxon>Insecta</taxon>
        <taxon>Pterygota</taxon>
        <taxon>Neoptera</taxon>
        <taxon>Endopterygota</taxon>
        <taxon>Lepidoptera</taxon>
        <taxon>Glossata</taxon>
        <taxon>Ditrysia</taxon>
        <taxon>Tineoidea</taxon>
        <taxon>Psychidae</taxon>
        <taxon>Oiketicinae</taxon>
        <taxon>Eumeta</taxon>
    </lineage>
</organism>
<gene>
    <name evidence="1" type="ORF">EVAR_56607_1</name>
</gene>
<dbReference type="AlphaFoldDB" id="A0A4C1YWD5"/>
<evidence type="ECO:0000313" key="2">
    <source>
        <dbReference type="Proteomes" id="UP000299102"/>
    </source>
</evidence>
<sequence>MSIEVIEGEAESSRRPAPEGCWLIVRRGARVRTPVRVQSLLALPFLWWRVCRLCRLALGATPAAPSADVCKRESRLTHFVTCRVIARLAVHRAHRSHSSWCGVE</sequence>
<proteinExistence type="predicted"/>